<dbReference type="EC" id="4.4.1.8" evidence="7"/>
<dbReference type="Proteomes" id="UP000759298">
    <property type="component" value="Unassembled WGS sequence"/>
</dbReference>
<organism evidence="7 8">
    <name type="scientific">Alteriqipengyuania abyssalis</name>
    <dbReference type="NCBI Taxonomy" id="2860200"/>
    <lineage>
        <taxon>Bacteria</taxon>
        <taxon>Pseudomonadati</taxon>
        <taxon>Pseudomonadota</taxon>
        <taxon>Alphaproteobacteria</taxon>
        <taxon>Sphingomonadales</taxon>
        <taxon>Erythrobacteraceae</taxon>
        <taxon>Alteriqipengyuania</taxon>
    </lineage>
</organism>
<keyword evidence="4 7" id="KW-0456">Lyase</keyword>
<dbReference type="InterPro" id="IPR000277">
    <property type="entry name" value="Cys/Met-Metab_PyrdxlP-dep_enz"/>
</dbReference>
<dbReference type="InterPro" id="IPR015422">
    <property type="entry name" value="PyrdxlP-dep_Trfase_small"/>
</dbReference>
<dbReference type="InterPro" id="IPR006233">
    <property type="entry name" value="Cys_b_lyase_bac"/>
</dbReference>
<keyword evidence="3 6" id="KW-0663">Pyridoxal phosphate</keyword>
<dbReference type="PANTHER" id="PTHR43500:SF1">
    <property type="entry name" value="CYSTATHIONINE BETA-LYASE-RELATED"/>
    <property type="match status" value="1"/>
</dbReference>
<evidence type="ECO:0000256" key="5">
    <source>
        <dbReference type="ARBA" id="ARBA00047517"/>
    </source>
</evidence>
<comment type="similarity">
    <text evidence="2 6">Belongs to the trans-sulfuration enzymes family.</text>
</comment>
<dbReference type="PIRSF" id="PIRSF001434">
    <property type="entry name" value="CGS"/>
    <property type="match status" value="1"/>
</dbReference>
<comment type="catalytic activity">
    <reaction evidence="5">
        <text>L,L-cystathionine + H2O = L-homocysteine + pyruvate + NH4(+)</text>
        <dbReference type="Rhea" id="RHEA:13965"/>
        <dbReference type="ChEBI" id="CHEBI:15361"/>
        <dbReference type="ChEBI" id="CHEBI:15377"/>
        <dbReference type="ChEBI" id="CHEBI:28938"/>
        <dbReference type="ChEBI" id="CHEBI:58161"/>
        <dbReference type="ChEBI" id="CHEBI:58199"/>
    </reaction>
</comment>
<dbReference type="InterPro" id="IPR015424">
    <property type="entry name" value="PyrdxlP-dep_Trfase"/>
</dbReference>
<reference evidence="7 8" key="1">
    <citation type="submission" date="2021-07" db="EMBL/GenBank/DDBJ databases">
        <title>Alteriqipengyuania abyssalis NZ-12B nov, sp.nov isolated from deep sea sponge in pacific ocean.</title>
        <authorList>
            <person name="Tareen S."/>
            <person name="Wink J."/>
        </authorList>
    </citation>
    <scope>NUCLEOTIDE SEQUENCE [LARGE SCALE GENOMIC DNA]</scope>
    <source>
        <strain evidence="7 8">NZ-12B</strain>
    </source>
</reference>
<dbReference type="GO" id="GO:0016829">
    <property type="term" value="F:lyase activity"/>
    <property type="evidence" value="ECO:0007669"/>
    <property type="project" value="UniProtKB-KW"/>
</dbReference>
<evidence type="ECO:0000256" key="3">
    <source>
        <dbReference type="ARBA" id="ARBA00022898"/>
    </source>
</evidence>
<dbReference type="NCBIfam" id="TIGR01324">
    <property type="entry name" value="cysta_beta_ly_B"/>
    <property type="match status" value="1"/>
</dbReference>
<comment type="caution">
    <text evidence="7">The sequence shown here is derived from an EMBL/GenBank/DDBJ whole genome shotgun (WGS) entry which is preliminary data.</text>
</comment>
<evidence type="ECO:0000256" key="1">
    <source>
        <dbReference type="ARBA" id="ARBA00001933"/>
    </source>
</evidence>
<comment type="cofactor">
    <cofactor evidence="1 6">
        <name>pyridoxal 5'-phosphate</name>
        <dbReference type="ChEBI" id="CHEBI:597326"/>
    </cofactor>
</comment>
<evidence type="ECO:0000256" key="6">
    <source>
        <dbReference type="RuleBase" id="RU362118"/>
    </source>
</evidence>
<name>A0ABS7PGP6_9SPHN</name>
<gene>
    <name evidence="7" type="primary">metC</name>
    <name evidence="7" type="ORF">KYN89_09955</name>
</gene>
<dbReference type="Gene3D" id="3.40.640.10">
    <property type="entry name" value="Type I PLP-dependent aspartate aminotransferase-like (Major domain)"/>
    <property type="match status" value="1"/>
</dbReference>
<dbReference type="EMBL" id="JAHWXP010000003">
    <property type="protein sequence ID" value="MBY8337375.1"/>
    <property type="molecule type" value="Genomic_DNA"/>
</dbReference>
<evidence type="ECO:0000313" key="7">
    <source>
        <dbReference type="EMBL" id="MBY8337375.1"/>
    </source>
</evidence>
<accession>A0ABS7PGP6</accession>
<sequence>MSKIDKPTGASTAAVLAGRREEWTGPVVNPPIWRGSTHLYESEADRIAALAHNEDGHFHYGRRGAPTQWSLAEALTKLEPGAEGTMLYPSGTAALAGAMMSVLEPGDVLLVQDNVYEPTRSIASGLFKRWGVEARFFDPADHDAYAIAFDDRTTAVMLETPGSLTMEVPDVPRLAAIAKDRGAAVLIDNTWATGLGFPALEHGCDITITALTKHAGGHSDVMMGAASAGAKYYAKLRHTAQSLGQVVSPDDAALVARGLRTMPLRLRQSTASALKIAHWLKDRAEVAHVLCPMVEGSPGHELWARDFSGGCGLFSFVLAGHTSEQRAAFVDTLELFGIGYSWGGFESLALPFDAARIRSASAWPKPGWHEEDHLGIRLAIGLEDADDLIADLDRAFATIKHS</sequence>
<proteinExistence type="inferred from homology"/>
<protein>
    <submittedName>
        <fullName evidence="7">Cystathionine beta-lyase</fullName>
        <ecNumber evidence="7">4.4.1.8</ecNumber>
    </submittedName>
</protein>
<dbReference type="Pfam" id="PF01053">
    <property type="entry name" value="Cys_Met_Meta_PP"/>
    <property type="match status" value="1"/>
</dbReference>
<dbReference type="InterPro" id="IPR015421">
    <property type="entry name" value="PyrdxlP-dep_Trfase_major"/>
</dbReference>
<keyword evidence="8" id="KW-1185">Reference proteome</keyword>
<evidence type="ECO:0000313" key="8">
    <source>
        <dbReference type="Proteomes" id="UP000759298"/>
    </source>
</evidence>
<dbReference type="Gene3D" id="3.90.1150.10">
    <property type="entry name" value="Aspartate Aminotransferase, domain 1"/>
    <property type="match status" value="1"/>
</dbReference>
<evidence type="ECO:0000256" key="4">
    <source>
        <dbReference type="ARBA" id="ARBA00023239"/>
    </source>
</evidence>
<dbReference type="SUPFAM" id="SSF53383">
    <property type="entry name" value="PLP-dependent transferases"/>
    <property type="match status" value="1"/>
</dbReference>
<dbReference type="PANTHER" id="PTHR43500">
    <property type="entry name" value="CYSTATHIONINE BETA-LYASE-RELATED"/>
    <property type="match status" value="1"/>
</dbReference>
<evidence type="ECO:0000256" key="2">
    <source>
        <dbReference type="ARBA" id="ARBA00009077"/>
    </source>
</evidence>